<feature type="domain" description="Tyr recombinase" evidence="5">
    <location>
        <begin position="97"/>
        <end position="293"/>
    </location>
</feature>
<dbReference type="InterPro" id="IPR011010">
    <property type="entry name" value="DNA_brk_join_enz"/>
</dbReference>
<dbReference type="Pfam" id="PF00589">
    <property type="entry name" value="Phage_integrase"/>
    <property type="match status" value="1"/>
</dbReference>
<proteinExistence type="predicted"/>
<evidence type="ECO:0000259" key="5">
    <source>
        <dbReference type="PROSITE" id="PS51898"/>
    </source>
</evidence>
<dbReference type="EMBL" id="UGPB01000002">
    <property type="protein sequence ID" value="STY78835.1"/>
    <property type="molecule type" value="Genomic_DNA"/>
</dbReference>
<dbReference type="InterPro" id="IPR010998">
    <property type="entry name" value="Integrase_recombinase_N"/>
</dbReference>
<evidence type="ECO:0000256" key="1">
    <source>
        <dbReference type="ARBA" id="ARBA00022908"/>
    </source>
</evidence>
<dbReference type="SUPFAM" id="SSF56349">
    <property type="entry name" value="DNA breaking-rejoining enzymes"/>
    <property type="match status" value="1"/>
</dbReference>
<keyword evidence="8" id="KW-1185">Reference proteome</keyword>
<dbReference type="Gene3D" id="1.10.443.10">
    <property type="entry name" value="Intergrase catalytic core"/>
    <property type="match status" value="1"/>
</dbReference>
<dbReference type="InterPro" id="IPR004107">
    <property type="entry name" value="Integrase_SAM-like_N"/>
</dbReference>
<evidence type="ECO:0000313" key="8">
    <source>
        <dbReference type="Proteomes" id="UP000255297"/>
    </source>
</evidence>
<dbReference type="AlphaFoldDB" id="A0A378P4V0"/>
<dbReference type="RefSeq" id="WP_084157804.1">
    <property type="nucleotide sequence ID" value="NZ_UGPB01000002.1"/>
</dbReference>
<sequence>MKQALSPSTVKFYGIDLRIFSGWCESMALDALPATPDTVARFLAQQASSGIKPATLTRRLAAIRMAHEANGFANPTQHKGVKTVFKGIKRDKGTAQEKKAPLTAQRMAAIIAHCPDTLTGTRDKALLLLGFAGAFRRSELVALEVNDIERTPEGIKVTIRKSKTDQEGQGQVIAIPNGVNFRVVDALMAWLNTAGITEGALFRSIKKGGAIQAKALTTRSVANIVKQYAGLAGLTIDDFSGHSLRAGFITSGAEAGADLFKLMEVSRHTHPKTVMGYVRNAQLFDNHAGEAFL</sequence>
<dbReference type="Pfam" id="PF02899">
    <property type="entry name" value="Phage_int_SAM_1"/>
    <property type="match status" value="1"/>
</dbReference>
<dbReference type="Gene3D" id="1.10.150.130">
    <property type="match status" value="1"/>
</dbReference>
<dbReference type="PROSITE" id="PS51900">
    <property type="entry name" value="CB"/>
    <property type="match status" value="1"/>
</dbReference>
<dbReference type="GO" id="GO:0003677">
    <property type="term" value="F:DNA binding"/>
    <property type="evidence" value="ECO:0007669"/>
    <property type="project" value="UniProtKB-UniRule"/>
</dbReference>
<dbReference type="InterPro" id="IPR013762">
    <property type="entry name" value="Integrase-like_cat_sf"/>
</dbReference>
<dbReference type="PANTHER" id="PTHR34605">
    <property type="entry name" value="PHAGE_INTEGRASE DOMAIN-CONTAINING PROTEIN"/>
    <property type="match status" value="1"/>
</dbReference>
<accession>A0A378P4V0</accession>
<gene>
    <name evidence="7" type="primary">xerD_3</name>
    <name evidence="7" type="ORF">NCTC11532_03095</name>
</gene>
<dbReference type="STRING" id="1122170.GCA_000701265_00120"/>
<dbReference type="CDD" id="cd00799">
    <property type="entry name" value="INT_Cre_C"/>
    <property type="match status" value="1"/>
</dbReference>
<dbReference type="OrthoDB" id="5914130at2"/>
<dbReference type="PROSITE" id="PS51898">
    <property type="entry name" value="TYR_RECOMBINASE"/>
    <property type="match status" value="1"/>
</dbReference>
<dbReference type="InterPro" id="IPR044068">
    <property type="entry name" value="CB"/>
</dbReference>
<evidence type="ECO:0000313" key="7">
    <source>
        <dbReference type="EMBL" id="STY78835.1"/>
    </source>
</evidence>
<evidence type="ECO:0000259" key="6">
    <source>
        <dbReference type="PROSITE" id="PS51900"/>
    </source>
</evidence>
<keyword evidence="2 4" id="KW-0238">DNA-binding</keyword>
<reference evidence="7 8" key="1">
    <citation type="submission" date="2018-06" db="EMBL/GenBank/DDBJ databases">
        <authorList>
            <consortium name="Pathogen Informatics"/>
            <person name="Doyle S."/>
        </authorList>
    </citation>
    <scope>NUCLEOTIDE SEQUENCE [LARGE SCALE GENOMIC DNA]</scope>
    <source>
        <strain evidence="7 8">NCTC11532</strain>
    </source>
</reference>
<name>A0A378P4V0_9GAMM</name>
<feature type="domain" description="Core-binding (CB)" evidence="6">
    <location>
        <begin position="1"/>
        <end position="71"/>
    </location>
</feature>
<protein>
    <submittedName>
        <fullName evidence="7">Tyrosine recombinase XerD</fullName>
    </submittedName>
</protein>
<evidence type="ECO:0000256" key="4">
    <source>
        <dbReference type="PROSITE-ProRule" id="PRU01248"/>
    </source>
</evidence>
<dbReference type="SUPFAM" id="SSF47823">
    <property type="entry name" value="lambda integrase-like, N-terminal domain"/>
    <property type="match status" value="1"/>
</dbReference>
<organism evidence="7 8">
    <name type="scientific">Legionella wadsworthii</name>
    <dbReference type="NCBI Taxonomy" id="28088"/>
    <lineage>
        <taxon>Bacteria</taxon>
        <taxon>Pseudomonadati</taxon>
        <taxon>Pseudomonadota</taxon>
        <taxon>Gammaproteobacteria</taxon>
        <taxon>Legionellales</taxon>
        <taxon>Legionellaceae</taxon>
        <taxon>Legionella</taxon>
    </lineage>
</organism>
<keyword evidence="3" id="KW-0233">DNA recombination</keyword>
<dbReference type="GO" id="GO:0006310">
    <property type="term" value="P:DNA recombination"/>
    <property type="evidence" value="ECO:0007669"/>
    <property type="project" value="UniProtKB-KW"/>
</dbReference>
<dbReference type="InterPro" id="IPR052925">
    <property type="entry name" value="Phage_Integrase-like_Recomb"/>
</dbReference>
<dbReference type="InterPro" id="IPR002104">
    <property type="entry name" value="Integrase_catalytic"/>
</dbReference>
<keyword evidence="1" id="KW-0229">DNA integration</keyword>
<evidence type="ECO:0000256" key="2">
    <source>
        <dbReference type="ARBA" id="ARBA00023125"/>
    </source>
</evidence>
<evidence type="ECO:0000256" key="3">
    <source>
        <dbReference type="ARBA" id="ARBA00023172"/>
    </source>
</evidence>
<dbReference type="Proteomes" id="UP000255297">
    <property type="component" value="Unassembled WGS sequence"/>
</dbReference>
<dbReference type="PANTHER" id="PTHR34605:SF3">
    <property type="entry name" value="P CELL-TYPE AGGLUTINATION PROTEIN MAP4-LIKE-RELATED"/>
    <property type="match status" value="1"/>
</dbReference>
<dbReference type="GO" id="GO:0015074">
    <property type="term" value="P:DNA integration"/>
    <property type="evidence" value="ECO:0007669"/>
    <property type="project" value="UniProtKB-KW"/>
</dbReference>